<reference evidence="1 2" key="2">
    <citation type="journal article" date="2022" name="Mol. Ecol. Resour.">
        <title>The genomes of chicory, endive, great burdock and yacon provide insights into Asteraceae paleo-polyploidization history and plant inulin production.</title>
        <authorList>
            <person name="Fan W."/>
            <person name="Wang S."/>
            <person name="Wang H."/>
            <person name="Wang A."/>
            <person name="Jiang F."/>
            <person name="Liu H."/>
            <person name="Zhao H."/>
            <person name="Xu D."/>
            <person name="Zhang Y."/>
        </authorList>
    </citation>
    <scope>NUCLEOTIDE SEQUENCE [LARGE SCALE GENOMIC DNA]</scope>
    <source>
        <strain evidence="2">cv. Punajuju</strain>
        <tissue evidence="1">Leaves</tissue>
    </source>
</reference>
<accession>A0ACB9BHD7</accession>
<comment type="caution">
    <text evidence="1">The sequence shown here is derived from an EMBL/GenBank/DDBJ whole genome shotgun (WGS) entry which is preliminary data.</text>
</comment>
<sequence length="73" mass="8481">MEKFNSELYLRNCQIIQENERLRKKAQQLDNENQALLTELKKKLSDPNSIQMPQLGSSSQNENNKSTKTKGQE</sequence>
<organism evidence="1 2">
    <name type="scientific">Cichorium intybus</name>
    <name type="common">Chicory</name>
    <dbReference type="NCBI Taxonomy" id="13427"/>
    <lineage>
        <taxon>Eukaryota</taxon>
        <taxon>Viridiplantae</taxon>
        <taxon>Streptophyta</taxon>
        <taxon>Embryophyta</taxon>
        <taxon>Tracheophyta</taxon>
        <taxon>Spermatophyta</taxon>
        <taxon>Magnoliopsida</taxon>
        <taxon>eudicotyledons</taxon>
        <taxon>Gunneridae</taxon>
        <taxon>Pentapetalae</taxon>
        <taxon>asterids</taxon>
        <taxon>campanulids</taxon>
        <taxon>Asterales</taxon>
        <taxon>Asteraceae</taxon>
        <taxon>Cichorioideae</taxon>
        <taxon>Cichorieae</taxon>
        <taxon>Cichoriinae</taxon>
        <taxon>Cichorium</taxon>
    </lineage>
</organism>
<name>A0ACB9BHD7_CICIN</name>
<reference evidence="2" key="1">
    <citation type="journal article" date="2022" name="Mol. Ecol. Resour.">
        <title>The genomes of chicory, endive, great burdock and yacon provide insights into Asteraceae palaeo-polyploidization history and plant inulin production.</title>
        <authorList>
            <person name="Fan W."/>
            <person name="Wang S."/>
            <person name="Wang H."/>
            <person name="Wang A."/>
            <person name="Jiang F."/>
            <person name="Liu H."/>
            <person name="Zhao H."/>
            <person name="Xu D."/>
            <person name="Zhang Y."/>
        </authorList>
    </citation>
    <scope>NUCLEOTIDE SEQUENCE [LARGE SCALE GENOMIC DNA]</scope>
    <source>
        <strain evidence="2">cv. Punajuju</strain>
    </source>
</reference>
<keyword evidence="2" id="KW-1185">Reference proteome</keyword>
<evidence type="ECO:0000313" key="2">
    <source>
        <dbReference type="Proteomes" id="UP001055811"/>
    </source>
</evidence>
<protein>
    <submittedName>
        <fullName evidence="1">Uncharacterized protein</fullName>
    </submittedName>
</protein>
<gene>
    <name evidence="1" type="ORF">L2E82_32805</name>
</gene>
<proteinExistence type="predicted"/>
<dbReference type="Proteomes" id="UP001055811">
    <property type="component" value="Linkage Group LG06"/>
</dbReference>
<dbReference type="EMBL" id="CM042014">
    <property type="protein sequence ID" value="KAI3721787.1"/>
    <property type="molecule type" value="Genomic_DNA"/>
</dbReference>
<evidence type="ECO:0000313" key="1">
    <source>
        <dbReference type="EMBL" id="KAI3721787.1"/>
    </source>
</evidence>